<evidence type="ECO:0000256" key="1">
    <source>
        <dbReference type="ARBA" id="ARBA00022690"/>
    </source>
</evidence>
<dbReference type="Proteomes" id="UP001371456">
    <property type="component" value="Unassembled WGS sequence"/>
</dbReference>
<keyword evidence="3" id="KW-0732">Signal</keyword>
<dbReference type="InterPro" id="IPR000010">
    <property type="entry name" value="Cystatin_dom"/>
</dbReference>
<dbReference type="InterPro" id="IPR046350">
    <property type="entry name" value="Cystatin_sf"/>
</dbReference>
<accession>A0AAN8U337</accession>
<evidence type="ECO:0000256" key="2">
    <source>
        <dbReference type="ARBA" id="ARBA00022704"/>
    </source>
</evidence>
<name>A0AAN8U337_SOLBU</name>
<dbReference type="SUPFAM" id="SSF54403">
    <property type="entry name" value="Cystatin/monellin"/>
    <property type="match status" value="2"/>
</dbReference>
<evidence type="ECO:0000313" key="5">
    <source>
        <dbReference type="EMBL" id="KAK6797629.1"/>
    </source>
</evidence>
<protein>
    <recommendedName>
        <fullName evidence="4">Cystatin domain-containing protein</fullName>
    </recommendedName>
</protein>
<dbReference type="PANTHER" id="PTHR47364:SF9">
    <property type="entry name" value="CYSTEINE PROTEINASE INHIBITOR 5-LIKE"/>
    <property type="match status" value="1"/>
</dbReference>
<keyword evidence="6" id="KW-1185">Reference proteome</keyword>
<organism evidence="5 6">
    <name type="scientific">Solanum bulbocastanum</name>
    <name type="common">Wild potato</name>
    <dbReference type="NCBI Taxonomy" id="147425"/>
    <lineage>
        <taxon>Eukaryota</taxon>
        <taxon>Viridiplantae</taxon>
        <taxon>Streptophyta</taxon>
        <taxon>Embryophyta</taxon>
        <taxon>Tracheophyta</taxon>
        <taxon>Spermatophyta</taxon>
        <taxon>Magnoliopsida</taxon>
        <taxon>eudicotyledons</taxon>
        <taxon>Gunneridae</taxon>
        <taxon>Pentapetalae</taxon>
        <taxon>asterids</taxon>
        <taxon>lamiids</taxon>
        <taxon>Solanales</taxon>
        <taxon>Solanaceae</taxon>
        <taxon>Solanoideae</taxon>
        <taxon>Solaneae</taxon>
        <taxon>Solanum</taxon>
    </lineage>
</organism>
<dbReference type="Pfam" id="PF16845">
    <property type="entry name" value="SQAPI"/>
    <property type="match status" value="1"/>
</dbReference>
<dbReference type="GO" id="GO:0004869">
    <property type="term" value="F:cysteine-type endopeptidase inhibitor activity"/>
    <property type="evidence" value="ECO:0007669"/>
    <property type="project" value="UniProtKB-KW"/>
</dbReference>
<reference evidence="5 6" key="1">
    <citation type="submission" date="2024-02" db="EMBL/GenBank/DDBJ databases">
        <title>de novo genome assembly of Solanum bulbocastanum strain 11H21.</title>
        <authorList>
            <person name="Hosaka A.J."/>
        </authorList>
    </citation>
    <scope>NUCLEOTIDE SEQUENCE [LARGE SCALE GENOMIC DNA]</scope>
    <source>
        <tissue evidence="5">Young leaves</tissue>
    </source>
</reference>
<keyword evidence="2" id="KW-0789">Thiol protease inhibitor</keyword>
<feature type="chain" id="PRO_5042953749" description="Cystatin domain-containing protein" evidence="3">
    <location>
        <begin position="17"/>
        <end position="183"/>
    </location>
</feature>
<gene>
    <name evidence="5" type="ORF">RDI58_005331</name>
</gene>
<comment type="caution">
    <text evidence="5">The sequence shown here is derived from an EMBL/GenBank/DDBJ whole genome shotgun (WGS) entry which is preliminary data.</text>
</comment>
<feature type="signal peptide" evidence="3">
    <location>
        <begin position="1"/>
        <end position="16"/>
    </location>
</feature>
<dbReference type="PANTHER" id="PTHR47364">
    <property type="entry name" value="CYSTEINE PROTEINASE INHIBITOR 5"/>
    <property type="match status" value="1"/>
</dbReference>
<dbReference type="EMBL" id="JBANQN010000002">
    <property type="protein sequence ID" value="KAK6797629.1"/>
    <property type="molecule type" value="Genomic_DNA"/>
</dbReference>
<evidence type="ECO:0000259" key="4">
    <source>
        <dbReference type="Pfam" id="PF16845"/>
    </source>
</evidence>
<evidence type="ECO:0000256" key="3">
    <source>
        <dbReference type="SAM" id="SignalP"/>
    </source>
</evidence>
<proteinExistence type="predicted"/>
<dbReference type="Gene3D" id="3.10.450.10">
    <property type="match status" value="2"/>
</dbReference>
<evidence type="ECO:0000313" key="6">
    <source>
        <dbReference type="Proteomes" id="UP001371456"/>
    </source>
</evidence>
<keyword evidence="1" id="KW-0646">Protease inhibitor</keyword>
<feature type="domain" description="Cystatin" evidence="4">
    <location>
        <begin position="108"/>
        <end position="169"/>
    </location>
</feature>
<dbReference type="AlphaFoldDB" id="A0AAN8U337"/>
<sequence>MATFVLLTSLSILVIAFTCSSTMRVLDETPIDPNDPKVVKIARFAVDERNKQVRTKFELEKVNAGGTETIPDEKRANFVLLTSLSILVIVFTCSSAMRVLDEISVDPNDPNVMGIAKFVVDKRNKQAQTNSELVKVNAGGTEAIHDGTVYQLNITVTESQISTTRLLVVLVHPDGSRELMFFE</sequence>